<dbReference type="PANTHER" id="PTHR36530">
    <property type="entry name" value="INHIBITOR OF CYSTEINE PEPTIDASE"/>
    <property type="match status" value="1"/>
</dbReference>
<evidence type="ECO:0000256" key="2">
    <source>
        <dbReference type="ARBA" id="ARBA00022704"/>
    </source>
</evidence>
<dbReference type="SUPFAM" id="SSF141066">
    <property type="entry name" value="ICP-like"/>
    <property type="match status" value="1"/>
</dbReference>
<keyword evidence="2" id="KW-0789">Thiol protease inhibitor</keyword>
<dbReference type="InterPro" id="IPR052781">
    <property type="entry name" value="Cys_protease_inhibitor_I42"/>
</dbReference>
<dbReference type="Proteomes" id="UP000286687">
    <property type="component" value="Unassembled WGS sequence"/>
</dbReference>
<comment type="caution">
    <text evidence="4">The sequence shown here is derived from an EMBL/GenBank/DDBJ whole genome shotgun (WGS) entry which is preliminary data.</text>
</comment>
<dbReference type="EMBL" id="LDER01000288">
    <property type="protein sequence ID" value="RVU61826.1"/>
    <property type="molecule type" value="Genomic_DNA"/>
</dbReference>
<dbReference type="Pfam" id="PF09394">
    <property type="entry name" value="Inhibitor_I42"/>
    <property type="match status" value="1"/>
</dbReference>
<name>A0A437SDY4_BACTU</name>
<evidence type="ECO:0000313" key="4">
    <source>
        <dbReference type="EMBL" id="RVU61826.1"/>
    </source>
</evidence>
<sequence>MMCTYKKAICGVLGITLALGLGGTIPNTVKAETSLPYKKELKCPTIITQENYGEHFHISTGQFLSLSFAENPTTGYRWTTTNINHQIPLVGEHFQPNNTGDGTIGEPGIHKFQFKAIKPGVTKLQLKKWRSWEGDSSIIDTFYVWVHIETPESAF</sequence>
<accession>A0A437SDY4</accession>
<keyword evidence="1" id="KW-0646">Protease inhibitor</keyword>
<dbReference type="Gene3D" id="2.60.40.2020">
    <property type="match status" value="1"/>
</dbReference>
<dbReference type="InterPro" id="IPR018990">
    <property type="entry name" value="Prot_inh_I42_chagasin"/>
</dbReference>
<protein>
    <recommendedName>
        <fullName evidence="3">Proteinase inhibitor I42 chagasin domain-containing protein</fullName>
    </recommendedName>
</protein>
<dbReference type="AlphaFoldDB" id="A0A437SDY4"/>
<dbReference type="InterPro" id="IPR036331">
    <property type="entry name" value="Chagasin-like_sf"/>
</dbReference>
<dbReference type="PANTHER" id="PTHR36530:SF1">
    <property type="entry name" value="AMOEBIASIN-1"/>
    <property type="match status" value="1"/>
</dbReference>
<evidence type="ECO:0000256" key="1">
    <source>
        <dbReference type="ARBA" id="ARBA00022690"/>
    </source>
</evidence>
<reference evidence="4 5" key="1">
    <citation type="submission" date="2018-01" db="EMBL/GenBank/DDBJ databases">
        <title>Complete genome sequence of G25-42.</title>
        <authorList>
            <person name="Zheng Z."/>
            <person name="Sun M."/>
        </authorList>
    </citation>
    <scope>NUCLEOTIDE SEQUENCE [LARGE SCALE GENOMIC DNA]</scope>
    <source>
        <strain evidence="4 5">G25-42</strain>
    </source>
</reference>
<feature type="domain" description="Proteinase inhibitor I42 chagasin" evidence="3">
    <location>
        <begin position="58"/>
        <end position="144"/>
    </location>
</feature>
<dbReference type="GO" id="GO:0004869">
    <property type="term" value="F:cysteine-type endopeptidase inhibitor activity"/>
    <property type="evidence" value="ECO:0007669"/>
    <property type="project" value="UniProtKB-KW"/>
</dbReference>
<gene>
    <name evidence="4" type="ORF">BM74_23755</name>
</gene>
<proteinExistence type="predicted"/>
<evidence type="ECO:0000313" key="5">
    <source>
        <dbReference type="Proteomes" id="UP000286687"/>
    </source>
</evidence>
<organism evidence="4 5">
    <name type="scientific">Bacillus thuringiensis</name>
    <dbReference type="NCBI Taxonomy" id="1428"/>
    <lineage>
        <taxon>Bacteria</taxon>
        <taxon>Bacillati</taxon>
        <taxon>Bacillota</taxon>
        <taxon>Bacilli</taxon>
        <taxon>Bacillales</taxon>
        <taxon>Bacillaceae</taxon>
        <taxon>Bacillus</taxon>
        <taxon>Bacillus cereus group</taxon>
    </lineage>
</organism>
<evidence type="ECO:0000259" key="3">
    <source>
        <dbReference type="Pfam" id="PF09394"/>
    </source>
</evidence>